<proteinExistence type="inferred from homology"/>
<dbReference type="InterPro" id="IPR051612">
    <property type="entry name" value="Teichoic_Acid_Biosynth"/>
</dbReference>
<dbReference type="SUPFAM" id="SSF53448">
    <property type="entry name" value="Nucleotide-diphospho-sugar transferases"/>
    <property type="match status" value="1"/>
</dbReference>
<dbReference type="InterPro" id="IPR001173">
    <property type="entry name" value="Glyco_trans_2-like"/>
</dbReference>
<evidence type="ECO:0000256" key="3">
    <source>
        <dbReference type="ARBA" id="ARBA00022475"/>
    </source>
</evidence>
<keyword evidence="4" id="KW-0808">Transferase</keyword>
<dbReference type="Gene3D" id="3.40.50.12580">
    <property type="match status" value="1"/>
</dbReference>
<comment type="similarity">
    <text evidence="2">Belongs to the CDP-glycerol glycerophosphotransferase family.</text>
</comment>
<dbReference type="RefSeq" id="WP_066189713.1">
    <property type="nucleotide sequence ID" value="NZ_JAMAUX010000004.1"/>
</dbReference>
<keyword evidence="5" id="KW-0777">Teichoic acid biosynthesis</keyword>
<dbReference type="PANTHER" id="PTHR37316:SF3">
    <property type="entry name" value="TEICHOIC ACID GLYCEROL-PHOSPHATE TRANSFERASE"/>
    <property type="match status" value="1"/>
</dbReference>
<keyword evidence="9" id="KW-1185">Reference proteome</keyword>
<comment type="caution">
    <text evidence="8">The sequence shown here is derived from an EMBL/GenBank/DDBJ whole genome shotgun (WGS) entry which is preliminary data.</text>
</comment>
<evidence type="ECO:0000256" key="4">
    <source>
        <dbReference type="ARBA" id="ARBA00022679"/>
    </source>
</evidence>
<keyword evidence="3" id="KW-1003">Cell membrane</keyword>
<evidence type="ECO:0000256" key="2">
    <source>
        <dbReference type="ARBA" id="ARBA00010488"/>
    </source>
</evidence>
<dbReference type="Gene3D" id="3.40.50.11820">
    <property type="match status" value="1"/>
</dbReference>
<dbReference type="GO" id="GO:0047355">
    <property type="term" value="F:CDP-glycerol glycerophosphotransferase activity"/>
    <property type="evidence" value="ECO:0007669"/>
    <property type="project" value="InterPro"/>
</dbReference>
<protein>
    <recommendedName>
        <fullName evidence="7">Glycosyltransferase 2-like domain-containing protein</fullName>
    </recommendedName>
</protein>
<dbReference type="Gene3D" id="3.90.550.10">
    <property type="entry name" value="Spore Coat Polysaccharide Biosynthesis Protein SpsA, Chain A"/>
    <property type="match status" value="1"/>
</dbReference>
<dbReference type="InterPro" id="IPR029044">
    <property type="entry name" value="Nucleotide-diphossugar_trans"/>
</dbReference>
<comment type="subcellular location">
    <subcellularLocation>
        <location evidence="1">Cell membrane</location>
        <topology evidence="1">Peripheral membrane protein</topology>
    </subcellularLocation>
</comment>
<evidence type="ECO:0000313" key="9">
    <source>
        <dbReference type="Proteomes" id="UP000233343"/>
    </source>
</evidence>
<evidence type="ECO:0000259" key="7">
    <source>
        <dbReference type="Pfam" id="PF00535"/>
    </source>
</evidence>
<feature type="domain" description="Glycosyltransferase 2-like" evidence="7">
    <location>
        <begin position="7"/>
        <end position="127"/>
    </location>
</feature>
<dbReference type="Proteomes" id="UP000233343">
    <property type="component" value="Unassembled WGS sequence"/>
</dbReference>
<reference evidence="8 9" key="1">
    <citation type="journal article" date="2010" name="Int. J. Syst. Evol. Microbiol.">
        <title>Bacillus horneckiae sp. nov., isolated from a spacecraft-assembly clean room.</title>
        <authorList>
            <person name="Vaishampayan P."/>
            <person name="Probst A."/>
            <person name="Krishnamurthi S."/>
            <person name="Ghosh S."/>
            <person name="Osman S."/>
            <person name="McDowall A."/>
            <person name="Ruckmani A."/>
            <person name="Mayilraj S."/>
            <person name="Venkateswaran K."/>
        </authorList>
    </citation>
    <scope>NUCLEOTIDE SEQUENCE [LARGE SCALE GENOMIC DNA]</scope>
    <source>
        <strain evidence="9">1PO1SC</strain>
    </source>
</reference>
<accession>A0A2N0ZFD7</accession>
<dbReference type="CDD" id="cd00761">
    <property type="entry name" value="Glyco_tranf_GTA_type"/>
    <property type="match status" value="1"/>
</dbReference>
<evidence type="ECO:0000313" key="8">
    <source>
        <dbReference type="EMBL" id="PKG28217.1"/>
    </source>
</evidence>
<dbReference type="Pfam" id="PF00535">
    <property type="entry name" value="Glycos_transf_2"/>
    <property type="match status" value="1"/>
</dbReference>
<dbReference type="InterPro" id="IPR043149">
    <property type="entry name" value="TagF_N"/>
</dbReference>
<dbReference type="PANTHER" id="PTHR37316">
    <property type="entry name" value="TEICHOIC ACID GLYCEROL-PHOSPHATE PRIMASE"/>
    <property type="match status" value="1"/>
</dbReference>
<name>A0A2N0ZFD7_9BACI</name>
<dbReference type="Pfam" id="PF04464">
    <property type="entry name" value="Glyphos_transf"/>
    <property type="match status" value="1"/>
</dbReference>
<dbReference type="SUPFAM" id="SSF53756">
    <property type="entry name" value="UDP-Glycosyltransferase/glycogen phosphorylase"/>
    <property type="match status" value="1"/>
</dbReference>
<dbReference type="GO" id="GO:0005886">
    <property type="term" value="C:plasma membrane"/>
    <property type="evidence" value="ECO:0007669"/>
    <property type="project" value="UniProtKB-SubCell"/>
</dbReference>
<sequence>MNNPVLSIIVPIYNVEKYLEECIDSLVNQTLNNVEIILVNDGSTDSSGVIADRYANNYENVSVYHKVNGGLGQARNYGTKYASGDYIAFVDSDDYLTHDAYSKLYNTIVESDSDIAIGNVVRFNSTKIYPSVLHQKVFSEDKLNAHISKNPELMYDTTAWNKIFKRKFWENHNLNFPEGMLYEDLPVTIPAHFLAKSVDVITDVIYYWRARDEGDQSITQQRTDLRNLVDRLKAVKMVDQYFQNNVHDSQLKIAKDYKALDTDLLVYLNQLDNADETYIKTYLDEVSLYLSTVETEAFNKLKAIDRLKYHFVEQKDKEKVLDIIKFQKQELRYSKIERKGNDYFGNYPYSNEVPSDLLKLNNELVVKKKIESMKWTGSTLNVKGYAYVKDIDIKNQKNMKVNAVLVNEDSGEKYILSGLKQCKRKDITYRFGIDISDKLPLKRLYNYDWSGWEIDIDFTDPKILKMTNGKMKILLSIDANGIKREFPIGAPVKGRVSKPKYRILEDNIIFLKYNASWDLIVQKDELLTKVNHVKLISEGLHVLGKTKLPIREGKLCLINYKASEEVMVEMDPIEPENKDDSNFIAKIPMESLNEIDLRGDWFGHVLYNSEYTPLTTDIELFGERWTFGQNELKVSHSPAGNLLLKVGDFSVNVNKVSYEEKKIKIELLVAKGYLNGDSVCKLLLENNKLNKVISYDTKIIEKENEKVILECVIDPLDDKEVGIEEGTWEVYLLNNHADRKDRVYYDLENIDKQSKTYGKNKFTSYRGKHNNKAFLKVKKEWDWIERGPRRQEVIKKLLYPLMRLLPQKKKTVVFESYWGKSFDCNPRALYEYIDENHKDFETVWFLKNTGTKINGSGKKVRINSFKYYYYLATAKYFVNNVNFPDFYKKRNNSKELQTMHGTPLKTLGLDVPGDVDTEPKKSKFLNRCSRWDYLTVPSNYVADVAKSAFEFDRDILRVGYPRNDKLFHNNNDVYKEKIKRELNIPLGKKIILYAPTWRIKNKFNIEMDIDKLQRELSDEYIILFKFHHFVSNSINLPNNDFVHNVSRYDDIRDLYLISDILITDYSSVMFDYAILNKPQILFTYDLENYRDKLRGMYLDITEYAPGPLTRNTDELLDAIKKVHNYHKDYDAQIQLFRNKFCEYDDGHASEKTARDFLGINNK</sequence>
<evidence type="ECO:0000256" key="6">
    <source>
        <dbReference type="ARBA" id="ARBA00023136"/>
    </source>
</evidence>
<evidence type="ECO:0000256" key="1">
    <source>
        <dbReference type="ARBA" id="ARBA00004202"/>
    </source>
</evidence>
<keyword evidence="6" id="KW-0472">Membrane</keyword>
<dbReference type="InterPro" id="IPR043148">
    <property type="entry name" value="TagF_C"/>
</dbReference>
<dbReference type="GO" id="GO:0019350">
    <property type="term" value="P:teichoic acid biosynthetic process"/>
    <property type="evidence" value="ECO:0007669"/>
    <property type="project" value="UniProtKB-KW"/>
</dbReference>
<gene>
    <name evidence="8" type="ORF">CWS20_13460</name>
</gene>
<dbReference type="EMBL" id="PISD01000030">
    <property type="protein sequence ID" value="PKG28217.1"/>
    <property type="molecule type" value="Genomic_DNA"/>
</dbReference>
<organism evidence="8 9">
    <name type="scientific">Cytobacillus horneckiae</name>
    <dbReference type="NCBI Taxonomy" id="549687"/>
    <lineage>
        <taxon>Bacteria</taxon>
        <taxon>Bacillati</taxon>
        <taxon>Bacillota</taxon>
        <taxon>Bacilli</taxon>
        <taxon>Bacillales</taxon>
        <taxon>Bacillaceae</taxon>
        <taxon>Cytobacillus</taxon>
    </lineage>
</organism>
<dbReference type="AlphaFoldDB" id="A0A2N0ZFD7"/>
<dbReference type="InterPro" id="IPR007554">
    <property type="entry name" value="Glycerophosphate_synth"/>
</dbReference>
<evidence type="ECO:0000256" key="5">
    <source>
        <dbReference type="ARBA" id="ARBA00022944"/>
    </source>
</evidence>